<dbReference type="InterPro" id="IPR036890">
    <property type="entry name" value="HATPase_C_sf"/>
</dbReference>
<organism evidence="17">
    <name type="scientific">Mesotoga infera</name>
    <dbReference type="NCBI Taxonomy" id="1236046"/>
    <lineage>
        <taxon>Bacteria</taxon>
        <taxon>Thermotogati</taxon>
        <taxon>Thermotogota</taxon>
        <taxon>Thermotogae</taxon>
        <taxon>Kosmotogales</taxon>
        <taxon>Kosmotogaceae</taxon>
        <taxon>Mesotoga</taxon>
    </lineage>
</organism>
<keyword evidence="8" id="KW-0547">Nucleotide-binding</keyword>
<dbReference type="SMART" id="SM00388">
    <property type="entry name" value="HisKA"/>
    <property type="match status" value="1"/>
</dbReference>
<dbReference type="Proteomes" id="UP000886198">
    <property type="component" value="Unassembled WGS sequence"/>
</dbReference>
<dbReference type="InterPro" id="IPR003660">
    <property type="entry name" value="HAMP_dom"/>
</dbReference>
<dbReference type="Gene3D" id="6.10.340.10">
    <property type="match status" value="1"/>
</dbReference>
<dbReference type="Pfam" id="PF02518">
    <property type="entry name" value="HATPase_c"/>
    <property type="match status" value="1"/>
</dbReference>
<dbReference type="SMART" id="SM00387">
    <property type="entry name" value="HATPase_c"/>
    <property type="match status" value="1"/>
</dbReference>
<dbReference type="CDD" id="cd06225">
    <property type="entry name" value="HAMP"/>
    <property type="match status" value="1"/>
</dbReference>
<evidence type="ECO:0000256" key="7">
    <source>
        <dbReference type="ARBA" id="ARBA00022692"/>
    </source>
</evidence>
<evidence type="ECO:0000256" key="9">
    <source>
        <dbReference type="ARBA" id="ARBA00022777"/>
    </source>
</evidence>
<evidence type="ECO:0000256" key="12">
    <source>
        <dbReference type="ARBA" id="ARBA00023012"/>
    </source>
</evidence>
<accession>A0A7C1CUJ1</accession>
<keyword evidence="12" id="KW-0902">Two-component regulatory system</keyword>
<evidence type="ECO:0000256" key="4">
    <source>
        <dbReference type="ARBA" id="ARBA00022475"/>
    </source>
</evidence>
<evidence type="ECO:0000256" key="11">
    <source>
        <dbReference type="ARBA" id="ARBA00022989"/>
    </source>
</evidence>
<protein>
    <recommendedName>
        <fullName evidence="3">histidine kinase</fullName>
        <ecNumber evidence="3">2.7.13.3</ecNumber>
    </recommendedName>
</protein>
<keyword evidence="13 14" id="KW-0472">Membrane</keyword>
<evidence type="ECO:0000256" key="1">
    <source>
        <dbReference type="ARBA" id="ARBA00000085"/>
    </source>
</evidence>
<gene>
    <name evidence="17" type="ORF">ENN47_09600</name>
</gene>
<comment type="subcellular location">
    <subcellularLocation>
        <location evidence="2">Cell membrane</location>
        <topology evidence="2">Multi-pass membrane protein</topology>
    </subcellularLocation>
</comment>
<keyword evidence="4" id="KW-1003">Cell membrane</keyword>
<keyword evidence="10" id="KW-0067">ATP-binding</keyword>
<keyword evidence="7 14" id="KW-0812">Transmembrane</keyword>
<comment type="caution">
    <text evidence="17">The sequence shown here is derived from an EMBL/GenBank/DDBJ whole genome shotgun (WGS) entry which is preliminary data.</text>
</comment>
<keyword evidence="6" id="KW-0808">Transferase</keyword>
<dbReference type="Pfam" id="PF00512">
    <property type="entry name" value="HisKA"/>
    <property type="match status" value="1"/>
</dbReference>
<evidence type="ECO:0000256" key="2">
    <source>
        <dbReference type="ARBA" id="ARBA00004651"/>
    </source>
</evidence>
<evidence type="ECO:0000313" key="17">
    <source>
        <dbReference type="EMBL" id="HDP78417.1"/>
    </source>
</evidence>
<dbReference type="InterPro" id="IPR005467">
    <property type="entry name" value="His_kinase_dom"/>
</dbReference>
<sequence>MRKWSLSDKLWLLFAAVFSILFLLLGIVFRWSIRDFFTAEAYMAIEYAQEVKLIELQGGFIPFEDIDLNNLRNARDVGHIIVFDREFDLIDYYLNRWRTQENVEKSNPSPSPGSNDIVISGTIVPEILPVIEAIRENAENQTSFSERYEAKVTDRSLFYVIRTNQISGRDVTVISYMWDTYKNNLSSTLLSRLLLVMAVMTVVSLVFVIIFSRYLTKPLKKLSEDVRMISKRNWDKPVALKRNDEIGELADSIENMRKSLSEQDKEQQSMLQFISHELKTPVMVIRSYAQAIKDGIYPGGSLDSAIDVIDEEIQRMDLRVKDLLFITRLEYLSRHNLETSRVNLSELIEDTVGRFSFQRDDIDWVLKLKDVSAEINEEQLAIAVENILSNQIRYAKSRIEVSMEIVEKEDRVNVRFANDGDKIAEEKLAELFKAFNKGAGGETGLGLNITRRIIELHGGKISVSNEESVVATTVKLPIKNSR</sequence>
<evidence type="ECO:0000256" key="14">
    <source>
        <dbReference type="SAM" id="Phobius"/>
    </source>
</evidence>
<dbReference type="SMART" id="SM00304">
    <property type="entry name" value="HAMP"/>
    <property type="match status" value="1"/>
</dbReference>
<reference evidence="17" key="1">
    <citation type="journal article" date="2020" name="mSystems">
        <title>Genome- and Community-Level Interaction Insights into Carbon Utilization and Element Cycling Functions of Hydrothermarchaeota in Hydrothermal Sediment.</title>
        <authorList>
            <person name="Zhou Z."/>
            <person name="Liu Y."/>
            <person name="Xu W."/>
            <person name="Pan J."/>
            <person name="Luo Z.H."/>
            <person name="Li M."/>
        </authorList>
    </citation>
    <scope>NUCLEOTIDE SEQUENCE [LARGE SCALE GENOMIC DNA]</scope>
    <source>
        <strain evidence="17">SpSt-1179</strain>
    </source>
</reference>
<dbReference type="InterPro" id="IPR050398">
    <property type="entry name" value="HssS/ArlS-like"/>
</dbReference>
<dbReference type="GO" id="GO:0005524">
    <property type="term" value="F:ATP binding"/>
    <property type="evidence" value="ECO:0007669"/>
    <property type="project" value="UniProtKB-KW"/>
</dbReference>
<dbReference type="Pfam" id="PF00672">
    <property type="entry name" value="HAMP"/>
    <property type="match status" value="1"/>
</dbReference>
<dbReference type="PROSITE" id="PS50109">
    <property type="entry name" value="HIS_KIN"/>
    <property type="match status" value="1"/>
</dbReference>
<dbReference type="EC" id="2.7.13.3" evidence="3"/>
<dbReference type="EMBL" id="DSBT01000296">
    <property type="protein sequence ID" value="HDP78417.1"/>
    <property type="molecule type" value="Genomic_DNA"/>
</dbReference>
<evidence type="ECO:0000256" key="6">
    <source>
        <dbReference type="ARBA" id="ARBA00022679"/>
    </source>
</evidence>
<evidence type="ECO:0000256" key="5">
    <source>
        <dbReference type="ARBA" id="ARBA00022553"/>
    </source>
</evidence>
<name>A0A7C1CUJ1_9BACT</name>
<dbReference type="InterPro" id="IPR003661">
    <property type="entry name" value="HisK_dim/P_dom"/>
</dbReference>
<feature type="transmembrane region" description="Helical" evidence="14">
    <location>
        <begin position="189"/>
        <end position="211"/>
    </location>
</feature>
<evidence type="ECO:0000259" key="16">
    <source>
        <dbReference type="PROSITE" id="PS50885"/>
    </source>
</evidence>
<dbReference type="InterPro" id="IPR003594">
    <property type="entry name" value="HATPase_dom"/>
</dbReference>
<dbReference type="Gene3D" id="1.10.287.130">
    <property type="match status" value="1"/>
</dbReference>
<keyword evidence="11 14" id="KW-1133">Transmembrane helix</keyword>
<feature type="domain" description="HAMP" evidence="16">
    <location>
        <begin position="213"/>
        <end position="265"/>
    </location>
</feature>
<keyword evidence="9 17" id="KW-0418">Kinase</keyword>
<dbReference type="CDD" id="cd00082">
    <property type="entry name" value="HisKA"/>
    <property type="match status" value="1"/>
</dbReference>
<dbReference type="Gene3D" id="3.30.565.10">
    <property type="entry name" value="Histidine kinase-like ATPase, C-terminal domain"/>
    <property type="match status" value="1"/>
</dbReference>
<evidence type="ECO:0000256" key="3">
    <source>
        <dbReference type="ARBA" id="ARBA00012438"/>
    </source>
</evidence>
<dbReference type="SUPFAM" id="SSF158472">
    <property type="entry name" value="HAMP domain-like"/>
    <property type="match status" value="1"/>
</dbReference>
<proteinExistence type="predicted"/>
<evidence type="ECO:0000256" key="13">
    <source>
        <dbReference type="ARBA" id="ARBA00023136"/>
    </source>
</evidence>
<dbReference type="GO" id="GO:0000155">
    <property type="term" value="F:phosphorelay sensor kinase activity"/>
    <property type="evidence" value="ECO:0007669"/>
    <property type="project" value="InterPro"/>
</dbReference>
<dbReference type="PANTHER" id="PTHR45528:SF1">
    <property type="entry name" value="SENSOR HISTIDINE KINASE CPXA"/>
    <property type="match status" value="1"/>
</dbReference>
<evidence type="ECO:0000256" key="10">
    <source>
        <dbReference type="ARBA" id="ARBA00022840"/>
    </source>
</evidence>
<evidence type="ECO:0000259" key="15">
    <source>
        <dbReference type="PROSITE" id="PS50109"/>
    </source>
</evidence>
<dbReference type="GO" id="GO:0005886">
    <property type="term" value="C:plasma membrane"/>
    <property type="evidence" value="ECO:0007669"/>
    <property type="project" value="UniProtKB-SubCell"/>
</dbReference>
<dbReference type="SUPFAM" id="SSF47384">
    <property type="entry name" value="Homodimeric domain of signal transducing histidine kinase"/>
    <property type="match status" value="1"/>
</dbReference>
<dbReference type="PROSITE" id="PS50885">
    <property type="entry name" value="HAMP"/>
    <property type="match status" value="1"/>
</dbReference>
<keyword evidence="5" id="KW-0597">Phosphoprotein</keyword>
<dbReference type="AlphaFoldDB" id="A0A7C1CUJ1"/>
<feature type="domain" description="Histidine kinase" evidence="15">
    <location>
        <begin position="273"/>
        <end position="480"/>
    </location>
</feature>
<dbReference type="PANTHER" id="PTHR45528">
    <property type="entry name" value="SENSOR HISTIDINE KINASE CPXA"/>
    <property type="match status" value="1"/>
</dbReference>
<evidence type="ECO:0000256" key="8">
    <source>
        <dbReference type="ARBA" id="ARBA00022741"/>
    </source>
</evidence>
<dbReference type="InterPro" id="IPR036097">
    <property type="entry name" value="HisK_dim/P_sf"/>
</dbReference>
<dbReference type="SUPFAM" id="SSF55874">
    <property type="entry name" value="ATPase domain of HSP90 chaperone/DNA topoisomerase II/histidine kinase"/>
    <property type="match status" value="1"/>
</dbReference>
<comment type="catalytic activity">
    <reaction evidence="1">
        <text>ATP + protein L-histidine = ADP + protein N-phospho-L-histidine.</text>
        <dbReference type="EC" id="2.7.13.3"/>
    </reaction>
</comment>